<dbReference type="InterPro" id="IPR013815">
    <property type="entry name" value="ATP_grasp_subdomain_1"/>
</dbReference>
<comment type="similarity">
    <text evidence="3 12">Belongs to the PEP-utilizing enzyme family.</text>
</comment>
<dbReference type="EC" id="2.7.9.1" evidence="4 12"/>
<dbReference type="OrthoDB" id="9765468at2"/>
<dbReference type="InterPro" id="IPR036637">
    <property type="entry name" value="Phosphohistidine_dom_sf"/>
</dbReference>
<evidence type="ECO:0000256" key="1">
    <source>
        <dbReference type="ARBA" id="ARBA00001946"/>
    </source>
</evidence>
<keyword evidence="6" id="KW-0808">Transferase</keyword>
<dbReference type="Gene3D" id="3.50.30.10">
    <property type="entry name" value="Phosphohistidine domain"/>
    <property type="match status" value="1"/>
</dbReference>
<feature type="domain" description="PEP-utilising enzyme mobile" evidence="16">
    <location>
        <begin position="443"/>
        <end position="523"/>
    </location>
</feature>
<dbReference type="GO" id="GO:0016301">
    <property type="term" value="F:kinase activity"/>
    <property type="evidence" value="ECO:0007669"/>
    <property type="project" value="UniProtKB-UniRule"/>
</dbReference>
<proteinExistence type="inferred from homology"/>
<dbReference type="GO" id="GO:0005524">
    <property type="term" value="F:ATP binding"/>
    <property type="evidence" value="ECO:0007669"/>
    <property type="project" value="UniProtKB-UniRule"/>
</dbReference>
<feature type="binding site" evidence="14">
    <location>
        <position position="637"/>
    </location>
    <ligand>
        <name>substrate</name>
    </ligand>
</feature>
<dbReference type="Pfam" id="PF02896">
    <property type="entry name" value="PEP-utilizers_C"/>
    <property type="match status" value="1"/>
</dbReference>
<dbReference type="InterPro" id="IPR002192">
    <property type="entry name" value="PPDK_AMP/ATP-bd"/>
</dbReference>
<evidence type="ECO:0000256" key="7">
    <source>
        <dbReference type="ARBA" id="ARBA00022723"/>
    </source>
</evidence>
<dbReference type="InterPro" id="IPR015813">
    <property type="entry name" value="Pyrv/PenolPyrv_kinase-like_dom"/>
</dbReference>
<dbReference type="GO" id="GO:0050242">
    <property type="term" value="F:pyruvate, phosphate dikinase activity"/>
    <property type="evidence" value="ECO:0007669"/>
    <property type="project" value="UniProtKB-UniRule"/>
</dbReference>
<feature type="binding site" evidence="15">
    <location>
        <position position="764"/>
    </location>
    <ligand>
        <name>Mg(2+)</name>
        <dbReference type="ChEBI" id="CHEBI:18420"/>
    </ligand>
</feature>
<dbReference type="NCBIfam" id="TIGR01828">
    <property type="entry name" value="pyru_phos_dikin"/>
    <property type="match status" value="1"/>
</dbReference>
<dbReference type="Pfam" id="PF01326">
    <property type="entry name" value="PPDK_N"/>
    <property type="match status" value="3"/>
</dbReference>
<evidence type="ECO:0000256" key="2">
    <source>
        <dbReference type="ARBA" id="ARBA00003144"/>
    </source>
</evidence>
<feature type="domain" description="Pyruvate phosphate dikinase AMP/ATP-binding" evidence="17">
    <location>
        <begin position="81"/>
        <end position="310"/>
    </location>
</feature>
<dbReference type="Gene3D" id="3.20.20.60">
    <property type="entry name" value="Phosphoenolpyruvate-binding domains"/>
    <property type="match status" value="1"/>
</dbReference>
<evidence type="ECO:0000313" key="20">
    <source>
        <dbReference type="Proteomes" id="UP000216339"/>
    </source>
</evidence>
<dbReference type="RefSeq" id="WP_095509564.1">
    <property type="nucleotide sequence ID" value="NZ_MQWD01000001.1"/>
</dbReference>
<dbReference type="SUPFAM" id="SSF51621">
    <property type="entry name" value="Phosphoenolpyruvate/pyruvate domain"/>
    <property type="match status" value="1"/>
</dbReference>
<dbReference type="EMBL" id="MQWD01000001">
    <property type="protein sequence ID" value="PAP75923.1"/>
    <property type="molecule type" value="Genomic_DNA"/>
</dbReference>
<comment type="catalytic activity">
    <reaction evidence="12">
        <text>pyruvate + phosphate + ATP = phosphoenolpyruvate + AMP + diphosphate + H(+)</text>
        <dbReference type="Rhea" id="RHEA:10756"/>
        <dbReference type="ChEBI" id="CHEBI:15361"/>
        <dbReference type="ChEBI" id="CHEBI:15378"/>
        <dbReference type="ChEBI" id="CHEBI:30616"/>
        <dbReference type="ChEBI" id="CHEBI:33019"/>
        <dbReference type="ChEBI" id="CHEBI:43474"/>
        <dbReference type="ChEBI" id="CHEBI:58702"/>
        <dbReference type="ChEBI" id="CHEBI:456215"/>
        <dbReference type="EC" id="2.7.9.1"/>
    </reaction>
</comment>
<comment type="caution">
    <text evidence="19">The sequence shown here is derived from an EMBL/GenBank/DDBJ whole genome shotgun (WGS) entry which is preliminary data.</text>
</comment>
<reference evidence="19 20" key="1">
    <citation type="submission" date="2016-11" db="EMBL/GenBank/DDBJ databases">
        <title>Study of marine rhodopsin-containing bacteria.</title>
        <authorList>
            <person name="Yoshizawa S."/>
            <person name="Kumagai Y."/>
            <person name="Kogure K."/>
        </authorList>
    </citation>
    <scope>NUCLEOTIDE SEQUENCE [LARGE SCALE GENOMIC DNA]</scope>
    <source>
        <strain evidence="19 20">SAORIC-28</strain>
    </source>
</reference>
<dbReference type="PANTHER" id="PTHR22931">
    <property type="entry name" value="PHOSPHOENOLPYRUVATE DIKINASE-RELATED"/>
    <property type="match status" value="1"/>
</dbReference>
<dbReference type="InterPro" id="IPR018274">
    <property type="entry name" value="PEP_util_AS"/>
</dbReference>
<evidence type="ECO:0000313" key="19">
    <source>
        <dbReference type="EMBL" id="PAP75923.1"/>
    </source>
</evidence>
<dbReference type="Gene3D" id="1.20.80.30">
    <property type="match status" value="1"/>
</dbReference>
<keyword evidence="20" id="KW-1185">Reference proteome</keyword>
<evidence type="ECO:0000256" key="3">
    <source>
        <dbReference type="ARBA" id="ARBA00007837"/>
    </source>
</evidence>
<feature type="binding site" evidence="14">
    <location>
        <position position="785"/>
    </location>
    <ligand>
        <name>substrate</name>
    </ligand>
</feature>
<dbReference type="InterPro" id="IPR000121">
    <property type="entry name" value="PEP_util_C"/>
</dbReference>
<sequence>MTSSVDTLTVQPTSTDVPRRVYRFGGGHTDGDRSLKALLGGKGANLAEMSRLGLPVPPGFTVTTEACAAFYDAGREWPGGLDEEVEAGVAHLEAATGRRFGDARRPLLVSVRSGAAVSMPGMMDTVLDLGLNDRTVEALARAYGDERSAWDAYRRFLDMFGDVVMGVPHAGFETALQGLKDERGVTDDTDLDVVALRDLVDRYKAVYRRHTGHMPPEDPREQLRFAIDAVFGSWRSDRAITYRRINHIRGLVGTAVNVQAMVFGNHGEGSGTGVLFSRHPSTGAPGLFGEYLANAQGEDVVAGIRTPQPLSALRDAMPEVYVDLEAAVTRLERHYGDMQDIEFTVEEGTLYLLQTRNGKRTGAAAVKIATDLVREGVVTKDRAVRDLVEPGHVDQLLHPRFATDGDHGATPIAKGLPASPGAAVGKAVFSAEAAEAAKAAGDAVILVRVETSPEDVGGMHAAEGILTSRGGMTSHAAVVARGWGKPCVAGCDGIVVNEERRHVTTGTVTVREGDWLSLDGTTGEVLLGRAELVPPGLSDDVTEVLAWADEFRRLGVRANADQPADAEQARAFGAEGIGLCRTEHMFFEDGRIEAVREMILAETEHDRRAALDALLPLQRGDFRALFEAMDGLPVTVRLLDPPLHEFLPHDDAGVEALADRLGVSVGTVRRRVAALREQNPMLGHRGCRLGVTHPEITETQARALFEAAVEAAEAGADVRPEVMVPLVGTVAEFRHQRAVVDEVAAAVFAERGRTVPYLVGTMIEVPRAALLADAIAEEAAFFSFGTNDLTQMTFGYSRDDAGTGFLPQYLDAKILPDDPFQTIDQEGVGLLVRNAAALGRNANPALHLGVCGEHGGDPESVAFFHEAGLDYVSCSPFRVPVARLAAAQAALRDSPDTPEA</sequence>
<evidence type="ECO:0000259" key="18">
    <source>
        <dbReference type="Pfam" id="PF02896"/>
    </source>
</evidence>
<dbReference type="NCBIfam" id="NF004531">
    <property type="entry name" value="PRK05878.1"/>
    <property type="match status" value="1"/>
</dbReference>
<feature type="domain" description="PEP-utilising enzyme C-terminal" evidence="18">
    <location>
        <begin position="540"/>
        <end position="889"/>
    </location>
</feature>
<keyword evidence="7 15" id="KW-0479">Metal-binding</keyword>
<dbReference type="Gene3D" id="3.30.470.20">
    <property type="entry name" value="ATP-grasp fold, B domain"/>
    <property type="match status" value="1"/>
</dbReference>
<evidence type="ECO:0000256" key="13">
    <source>
        <dbReference type="PIRSR" id="PIRSR000853-1"/>
    </source>
</evidence>
<keyword evidence="11 15" id="KW-0460">Magnesium</keyword>
<feature type="active site" description="Proton donor" evidence="13">
    <location>
        <position position="851"/>
    </location>
</feature>
<keyword evidence="9 19" id="KW-0418">Kinase</keyword>
<protein>
    <recommendedName>
        <fullName evidence="5 12">Pyruvate, phosphate dikinase</fullName>
        <ecNumber evidence="4 12">2.7.9.1</ecNumber>
    </recommendedName>
</protein>
<evidence type="ECO:0000259" key="16">
    <source>
        <dbReference type="Pfam" id="PF00391"/>
    </source>
</evidence>
<dbReference type="PANTHER" id="PTHR22931:SF9">
    <property type="entry name" value="PYRUVATE, PHOSPHATE DIKINASE 1, CHLOROPLASTIC"/>
    <property type="match status" value="1"/>
</dbReference>
<comment type="function">
    <text evidence="2">Catalyzes the reversible phosphorylation of pyruvate and phosphate.</text>
</comment>
<feature type="binding site" evidence="14">
    <location>
        <position position="788"/>
    </location>
    <ligand>
        <name>substrate</name>
    </ligand>
</feature>
<dbReference type="SUPFAM" id="SSF52009">
    <property type="entry name" value="Phosphohistidine domain"/>
    <property type="match status" value="1"/>
</dbReference>
<evidence type="ECO:0000256" key="14">
    <source>
        <dbReference type="PIRSR" id="PIRSR000853-2"/>
    </source>
</evidence>
<feature type="domain" description="Pyruvate phosphate dikinase AMP/ATP-binding" evidence="17">
    <location>
        <begin position="37"/>
        <end position="73"/>
    </location>
</feature>
<feature type="binding site" evidence="15">
    <location>
        <position position="788"/>
    </location>
    <ligand>
        <name>Mg(2+)</name>
        <dbReference type="ChEBI" id="CHEBI:18420"/>
    </ligand>
</feature>
<feature type="binding site" evidence="14">
    <location>
        <position position="581"/>
    </location>
    <ligand>
        <name>substrate</name>
    </ligand>
</feature>
<evidence type="ECO:0000256" key="9">
    <source>
        <dbReference type="ARBA" id="ARBA00022777"/>
    </source>
</evidence>
<dbReference type="SUPFAM" id="SSF56059">
    <property type="entry name" value="Glutathione synthetase ATP-binding domain-like"/>
    <property type="match status" value="1"/>
</dbReference>
<evidence type="ECO:0000256" key="5">
    <source>
        <dbReference type="ARBA" id="ARBA00020138"/>
    </source>
</evidence>
<accession>A0A271IXH4</accession>
<evidence type="ECO:0000259" key="17">
    <source>
        <dbReference type="Pfam" id="PF01326"/>
    </source>
</evidence>
<evidence type="ECO:0000256" key="4">
    <source>
        <dbReference type="ARBA" id="ARBA00011994"/>
    </source>
</evidence>
<keyword evidence="10" id="KW-0067">ATP-binding</keyword>
<feature type="binding site" evidence="14">
    <location>
        <position position="764"/>
    </location>
    <ligand>
        <name>substrate</name>
    </ligand>
</feature>
<feature type="domain" description="Pyruvate phosphate dikinase AMP/ATP-binding" evidence="17">
    <location>
        <begin position="324"/>
        <end position="373"/>
    </location>
</feature>
<dbReference type="PROSITE" id="PS00370">
    <property type="entry name" value="PEP_ENZYMES_PHOS_SITE"/>
    <property type="match status" value="1"/>
</dbReference>
<name>A0A271IXH4_9BACT</name>
<dbReference type="InterPro" id="IPR010121">
    <property type="entry name" value="Pyruvate_phosphate_dikinase"/>
</dbReference>
<dbReference type="Proteomes" id="UP000216339">
    <property type="component" value="Unassembled WGS sequence"/>
</dbReference>
<dbReference type="Gene3D" id="1.10.189.10">
    <property type="entry name" value="Pyruvate Phosphate Dikinase, domain 2"/>
    <property type="match status" value="1"/>
</dbReference>
<comment type="cofactor">
    <cofactor evidence="1 12 15">
        <name>Mg(2+)</name>
        <dbReference type="ChEBI" id="CHEBI:18420"/>
    </cofactor>
</comment>
<evidence type="ECO:0000256" key="15">
    <source>
        <dbReference type="PIRSR" id="PIRSR000853-3"/>
    </source>
</evidence>
<dbReference type="Pfam" id="PF00391">
    <property type="entry name" value="PEP-utilizers"/>
    <property type="match status" value="1"/>
</dbReference>
<dbReference type="InterPro" id="IPR008279">
    <property type="entry name" value="PEP-util_enz_mobile_dom"/>
</dbReference>
<dbReference type="Gene3D" id="3.30.1490.20">
    <property type="entry name" value="ATP-grasp fold, A domain"/>
    <property type="match status" value="1"/>
</dbReference>
<evidence type="ECO:0000256" key="6">
    <source>
        <dbReference type="ARBA" id="ARBA00022679"/>
    </source>
</evidence>
<dbReference type="PIRSF" id="PIRSF000853">
    <property type="entry name" value="PPDK"/>
    <property type="match status" value="1"/>
</dbReference>
<evidence type="ECO:0000256" key="8">
    <source>
        <dbReference type="ARBA" id="ARBA00022741"/>
    </source>
</evidence>
<keyword evidence="8" id="KW-0547">Nucleotide-binding</keyword>
<evidence type="ECO:0000256" key="12">
    <source>
        <dbReference type="PIRNR" id="PIRNR000853"/>
    </source>
</evidence>
<evidence type="ECO:0000256" key="11">
    <source>
        <dbReference type="ARBA" id="ARBA00022842"/>
    </source>
</evidence>
<organism evidence="19 20">
    <name type="scientific">Rubrivirga marina</name>
    <dbReference type="NCBI Taxonomy" id="1196024"/>
    <lineage>
        <taxon>Bacteria</taxon>
        <taxon>Pseudomonadati</taxon>
        <taxon>Rhodothermota</taxon>
        <taxon>Rhodothermia</taxon>
        <taxon>Rhodothermales</taxon>
        <taxon>Rubricoccaceae</taxon>
        <taxon>Rubrivirga</taxon>
    </lineage>
</organism>
<evidence type="ECO:0000256" key="10">
    <source>
        <dbReference type="ARBA" id="ARBA00022840"/>
    </source>
</evidence>
<feature type="active site" description="Tele-phosphohistidine intermediate" evidence="13">
    <location>
        <position position="475"/>
    </location>
</feature>
<keyword evidence="19" id="KW-0670">Pyruvate</keyword>
<dbReference type="AlphaFoldDB" id="A0A271IXH4"/>
<dbReference type="InterPro" id="IPR040442">
    <property type="entry name" value="Pyrv_kinase-like_dom_sf"/>
</dbReference>
<feature type="binding site" evidence="14">
    <location>
        <position position="787"/>
    </location>
    <ligand>
        <name>substrate</name>
    </ligand>
</feature>
<feature type="binding site" evidence="14">
    <location>
        <position position="786"/>
    </location>
    <ligand>
        <name>substrate</name>
    </ligand>
</feature>
<gene>
    <name evidence="19" type="ORF">BSZ37_05450</name>
</gene>
<dbReference type="GO" id="GO:0046872">
    <property type="term" value="F:metal ion binding"/>
    <property type="evidence" value="ECO:0007669"/>
    <property type="project" value="UniProtKB-UniRule"/>
</dbReference>